<reference evidence="5" key="1">
    <citation type="submission" date="2018-11" db="EMBL/GenBank/DDBJ databases">
        <authorList>
            <consortium name="Pathogen Informatics"/>
        </authorList>
    </citation>
    <scope>NUCLEOTIDE SEQUENCE</scope>
</reference>
<keyword evidence="3" id="KW-0539">Nucleus</keyword>
<feature type="region of interest" description="Disordered" evidence="4">
    <location>
        <begin position="232"/>
        <end position="253"/>
    </location>
</feature>
<dbReference type="GO" id="GO:0005681">
    <property type="term" value="C:spliceosomal complex"/>
    <property type="evidence" value="ECO:0007669"/>
    <property type="project" value="TreeGrafter"/>
</dbReference>
<feature type="region of interest" description="Disordered" evidence="4">
    <location>
        <begin position="1"/>
        <end position="30"/>
    </location>
</feature>
<feature type="compositionally biased region" description="Basic and acidic residues" evidence="4">
    <location>
        <begin position="238"/>
        <end position="247"/>
    </location>
</feature>
<dbReference type="PANTHER" id="PTHR13486">
    <property type="entry name" value="TELOMERE LENGTH AND SILENCING PROTEIN 1 TLS1 FAMILY MEMBER"/>
    <property type="match status" value="1"/>
</dbReference>
<dbReference type="OrthoDB" id="5627at2759"/>
<evidence type="ECO:0000313" key="6">
    <source>
        <dbReference type="Proteomes" id="UP000784294"/>
    </source>
</evidence>
<accession>A0A448WVF9</accession>
<evidence type="ECO:0000256" key="2">
    <source>
        <dbReference type="ARBA" id="ARBA00007643"/>
    </source>
</evidence>
<dbReference type="PANTHER" id="PTHR13486:SF2">
    <property type="entry name" value="SPLICING FACTOR C9ORF78"/>
    <property type="match status" value="1"/>
</dbReference>
<comment type="similarity">
    <text evidence="2">Belongs to the TLS1 family.</text>
</comment>
<dbReference type="InterPro" id="IPR010756">
    <property type="entry name" value="Tls1-like"/>
</dbReference>
<dbReference type="GO" id="GO:0000398">
    <property type="term" value="P:mRNA splicing, via spliceosome"/>
    <property type="evidence" value="ECO:0007669"/>
    <property type="project" value="TreeGrafter"/>
</dbReference>
<dbReference type="Pfam" id="PF07052">
    <property type="entry name" value="Hep_59"/>
    <property type="match status" value="1"/>
</dbReference>
<dbReference type="AlphaFoldDB" id="A0A448WVF9"/>
<keyword evidence="6" id="KW-1185">Reference proteome</keyword>
<gene>
    <name evidence="5" type="ORF">PXEA_LOCUS14598</name>
</gene>
<protein>
    <submittedName>
        <fullName evidence="5">Uncharacterized protein</fullName>
    </submittedName>
</protein>
<organism evidence="5 6">
    <name type="scientific">Protopolystoma xenopodis</name>
    <dbReference type="NCBI Taxonomy" id="117903"/>
    <lineage>
        <taxon>Eukaryota</taxon>
        <taxon>Metazoa</taxon>
        <taxon>Spiralia</taxon>
        <taxon>Lophotrochozoa</taxon>
        <taxon>Platyhelminthes</taxon>
        <taxon>Monogenea</taxon>
        <taxon>Polyopisthocotylea</taxon>
        <taxon>Polystomatidea</taxon>
        <taxon>Polystomatidae</taxon>
        <taxon>Protopolystoma</taxon>
    </lineage>
</organism>
<sequence length="265" mass="30309">MSSRHIRKSSFIHDSDSEDEKGEKNSEFHRPDTIEIVNSIRELQALRKRPVGISLEALRVGNTKTMASELSTDPFKLKTGGLVSMRDVYSHKPKLDEDEVELGLTHVFAAETNKRDEDAEIMKNMGSDILSNVPDVLKPVIGQQKEDMLSNQMLCGIPEVDLGVEAKMKNIEATEEAKQALLKERYDNRNKRRQTDLAPANISVNFVQHSRWNSQGDPTIRHEFNWRKRSFTSNSNEKPYRRPDHNKLPPLEGKLQSLKDFFPSI</sequence>
<feature type="compositionally biased region" description="Basic residues" evidence="4">
    <location>
        <begin position="1"/>
        <end position="10"/>
    </location>
</feature>
<proteinExistence type="inferred from homology"/>
<comment type="subcellular location">
    <subcellularLocation>
        <location evidence="1">Nucleus</location>
    </subcellularLocation>
</comment>
<dbReference type="Proteomes" id="UP000784294">
    <property type="component" value="Unassembled WGS sequence"/>
</dbReference>
<dbReference type="EMBL" id="CAAALY010049885">
    <property type="protein sequence ID" value="VEL21158.1"/>
    <property type="molecule type" value="Genomic_DNA"/>
</dbReference>
<evidence type="ECO:0000256" key="4">
    <source>
        <dbReference type="SAM" id="MobiDB-lite"/>
    </source>
</evidence>
<feature type="compositionally biased region" description="Basic and acidic residues" evidence="4">
    <location>
        <begin position="11"/>
        <end position="30"/>
    </location>
</feature>
<comment type="caution">
    <text evidence="5">The sequence shown here is derived from an EMBL/GenBank/DDBJ whole genome shotgun (WGS) entry which is preliminary data.</text>
</comment>
<name>A0A448WVF9_9PLAT</name>
<evidence type="ECO:0000313" key="5">
    <source>
        <dbReference type="EMBL" id="VEL21158.1"/>
    </source>
</evidence>
<evidence type="ECO:0000256" key="1">
    <source>
        <dbReference type="ARBA" id="ARBA00004123"/>
    </source>
</evidence>
<evidence type="ECO:0000256" key="3">
    <source>
        <dbReference type="ARBA" id="ARBA00023242"/>
    </source>
</evidence>